<feature type="transmembrane region" description="Helical" evidence="1">
    <location>
        <begin position="43"/>
        <end position="62"/>
    </location>
</feature>
<dbReference type="RefSeq" id="WP_179666973.1">
    <property type="nucleotide sequence ID" value="NZ_JACCFP010000001.1"/>
</dbReference>
<dbReference type="Pfam" id="PF07331">
    <property type="entry name" value="TctB"/>
    <property type="match status" value="1"/>
</dbReference>
<feature type="transmembrane region" description="Helical" evidence="1">
    <location>
        <begin position="105"/>
        <end position="122"/>
    </location>
</feature>
<evidence type="ECO:0000259" key="2">
    <source>
        <dbReference type="Pfam" id="PF07331"/>
    </source>
</evidence>
<dbReference type="Proteomes" id="UP000530424">
    <property type="component" value="Unassembled WGS sequence"/>
</dbReference>
<keyword evidence="1" id="KW-0812">Transmembrane</keyword>
<organism evidence="3 4">
    <name type="scientific">Nocardioides thalensis</name>
    <dbReference type="NCBI Taxonomy" id="1914755"/>
    <lineage>
        <taxon>Bacteria</taxon>
        <taxon>Bacillati</taxon>
        <taxon>Actinomycetota</taxon>
        <taxon>Actinomycetes</taxon>
        <taxon>Propionibacteriales</taxon>
        <taxon>Nocardioidaceae</taxon>
        <taxon>Nocardioides</taxon>
    </lineage>
</organism>
<comment type="caution">
    <text evidence="3">The sequence shown here is derived from an EMBL/GenBank/DDBJ whole genome shotgun (WGS) entry which is preliminary data.</text>
</comment>
<feature type="transmembrane region" description="Helical" evidence="1">
    <location>
        <begin position="83"/>
        <end position="99"/>
    </location>
</feature>
<dbReference type="AlphaFoldDB" id="A0A853BZB1"/>
<keyword evidence="1" id="KW-1133">Transmembrane helix</keyword>
<protein>
    <submittedName>
        <fullName evidence="3">Putative tricarboxylic transport membrane protein</fullName>
    </submittedName>
</protein>
<evidence type="ECO:0000313" key="4">
    <source>
        <dbReference type="Proteomes" id="UP000530424"/>
    </source>
</evidence>
<feature type="transmembrane region" description="Helical" evidence="1">
    <location>
        <begin position="129"/>
        <end position="151"/>
    </location>
</feature>
<feature type="transmembrane region" description="Helical" evidence="1">
    <location>
        <begin position="7"/>
        <end position="23"/>
    </location>
</feature>
<sequence>MTIDRSQYLLAAFLVAVGGYVLYDASTLEKGFADQPVQPYAVPNVVGAVLVVLGVLLAIATARGDVPEAEEGEDVDLTQGTDLRTVGLLALVLVANIALIDWLGWAITGAILFTGVAAVLGSRTHVRDLAIGTALSVGSWYFFYVALGIPIPAGILDGVL</sequence>
<keyword evidence="1" id="KW-0472">Membrane</keyword>
<name>A0A853BZB1_9ACTN</name>
<feature type="domain" description="DUF1468" evidence="2">
    <location>
        <begin position="10"/>
        <end position="152"/>
    </location>
</feature>
<accession>A0A853BZB1</accession>
<evidence type="ECO:0000256" key="1">
    <source>
        <dbReference type="SAM" id="Phobius"/>
    </source>
</evidence>
<evidence type="ECO:0000313" key="3">
    <source>
        <dbReference type="EMBL" id="NYJ00374.1"/>
    </source>
</evidence>
<dbReference type="InterPro" id="IPR009936">
    <property type="entry name" value="DUF1468"/>
</dbReference>
<keyword evidence="4" id="KW-1185">Reference proteome</keyword>
<reference evidence="3 4" key="1">
    <citation type="submission" date="2020-07" db="EMBL/GenBank/DDBJ databases">
        <title>Sequencing the genomes of 1000 actinobacteria strains.</title>
        <authorList>
            <person name="Klenk H.-P."/>
        </authorList>
    </citation>
    <scope>NUCLEOTIDE SEQUENCE [LARGE SCALE GENOMIC DNA]</scope>
    <source>
        <strain evidence="3 4">DSM 103833</strain>
    </source>
</reference>
<gene>
    <name evidence="3" type="ORF">HNR19_001072</name>
</gene>
<dbReference type="EMBL" id="JACCFP010000001">
    <property type="protein sequence ID" value="NYJ00374.1"/>
    <property type="molecule type" value="Genomic_DNA"/>
</dbReference>
<proteinExistence type="predicted"/>